<dbReference type="Pfam" id="PF00005">
    <property type="entry name" value="ABC_tran"/>
    <property type="match status" value="1"/>
</dbReference>
<dbReference type="InterPro" id="IPR003439">
    <property type="entry name" value="ABC_transporter-like_ATP-bd"/>
</dbReference>
<protein>
    <submittedName>
        <fullName evidence="6">ABC-2 type transport system ATP-binding protein</fullName>
    </submittedName>
</protein>
<dbReference type="OrthoDB" id="9804819at2"/>
<dbReference type="EMBL" id="SGWY01000002">
    <property type="protein sequence ID" value="RZS65823.1"/>
    <property type="molecule type" value="Genomic_DNA"/>
</dbReference>
<organism evidence="6 7">
    <name type="scientific">Agromyces ramosus</name>
    <dbReference type="NCBI Taxonomy" id="33879"/>
    <lineage>
        <taxon>Bacteria</taxon>
        <taxon>Bacillati</taxon>
        <taxon>Actinomycetota</taxon>
        <taxon>Actinomycetes</taxon>
        <taxon>Micrococcales</taxon>
        <taxon>Microbacteriaceae</taxon>
        <taxon>Agromyces</taxon>
    </lineage>
</organism>
<accession>A0A4Q7MEJ2</accession>
<reference evidence="6 7" key="1">
    <citation type="submission" date="2019-02" db="EMBL/GenBank/DDBJ databases">
        <title>Genomic Encyclopedia of Type Strains, Phase IV (KMG-IV): sequencing the most valuable type-strain genomes for metagenomic binning, comparative biology and taxonomic classification.</title>
        <authorList>
            <person name="Goeker M."/>
        </authorList>
    </citation>
    <scope>NUCLEOTIDE SEQUENCE [LARGE SCALE GENOMIC DNA]</scope>
    <source>
        <strain evidence="6 7">DSM 43045</strain>
    </source>
</reference>
<dbReference type="Gene3D" id="3.40.50.300">
    <property type="entry name" value="P-loop containing nucleotide triphosphate hydrolases"/>
    <property type="match status" value="1"/>
</dbReference>
<comment type="similarity">
    <text evidence="1">Belongs to the ABC transporter superfamily.</text>
</comment>
<evidence type="ECO:0000256" key="3">
    <source>
        <dbReference type="ARBA" id="ARBA00022741"/>
    </source>
</evidence>
<dbReference type="PANTHER" id="PTHR43335:SF4">
    <property type="entry name" value="ABC TRANSPORTER, ATP-BINDING PROTEIN"/>
    <property type="match status" value="1"/>
</dbReference>
<keyword evidence="4 6" id="KW-0067">ATP-binding</keyword>
<dbReference type="RefSeq" id="WP_130352476.1">
    <property type="nucleotide sequence ID" value="NZ_SGWY01000002.1"/>
</dbReference>
<keyword evidence="7" id="KW-1185">Reference proteome</keyword>
<evidence type="ECO:0000256" key="4">
    <source>
        <dbReference type="ARBA" id="ARBA00022840"/>
    </source>
</evidence>
<evidence type="ECO:0000259" key="5">
    <source>
        <dbReference type="PROSITE" id="PS50893"/>
    </source>
</evidence>
<name>A0A4Q7MEJ2_9MICO</name>
<keyword evidence="2" id="KW-0813">Transport</keyword>
<gene>
    <name evidence="6" type="ORF">EV187_1527</name>
</gene>
<sequence length="305" mass="31610">MIEVEHLTKRFGATTAVDDLSFTVHPGTVTGFLGPNGAGKSTAMRVIAGLARPTSGTTRVNGRPVAEHAAPLAEVGTLLAAGAAHPGRTARSHLLALAATHGLGRARVDEVLRLTGMETVADRRVGSYSMGMGQRLGLAAALLGDPRTIMLDEPINGLDPDGIVWVRRFLRSLAAEGRTVFLSSHLMSEMAQTADHLIVIGRGRLIADAPIEQVLAGVGASRVAVKTPDAQRLATALAAPDVTVTAVAHDELEVTGLDAAAIAAVARDLGVLLHELATHTASLEEAYLSLTDSAVEYTAVPAAAR</sequence>
<dbReference type="SMART" id="SM00382">
    <property type="entry name" value="AAA"/>
    <property type="match status" value="1"/>
</dbReference>
<feature type="domain" description="ABC transporter" evidence="5">
    <location>
        <begin position="2"/>
        <end position="227"/>
    </location>
</feature>
<dbReference type="SUPFAM" id="SSF52540">
    <property type="entry name" value="P-loop containing nucleoside triphosphate hydrolases"/>
    <property type="match status" value="1"/>
</dbReference>
<dbReference type="InterPro" id="IPR027417">
    <property type="entry name" value="P-loop_NTPase"/>
</dbReference>
<proteinExistence type="inferred from homology"/>
<keyword evidence="3" id="KW-0547">Nucleotide-binding</keyword>
<comment type="caution">
    <text evidence="6">The sequence shown here is derived from an EMBL/GenBank/DDBJ whole genome shotgun (WGS) entry which is preliminary data.</text>
</comment>
<evidence type="ECO:0000313" key="6">
    <source>
        <dbReference type="EMBL" id="RZS65823.1"/>
    </source>
</evidence>
<dbReference type="Proteomes" id="UP000293289">
    <property type="component" value="Unassembled WGS sequence"/>
</dbReference>
<dbReference type="PANTHER" id="PTHR43335">
    <property type="entry name" value="ABC TRANSPORTER, ATP-BINDING PROTEIN"/>
    <property type="match status" value="1"/>
</dbReference>
<evidence type="ECO:0000256" key="2">
    <source>
        <dbReference type="ARBA" id="ARBA00022448"/>
    </source>
</evidence>
<evidence type="ECO:0000313" key="7">
    <source>
        <dbReference type="Proteomes" id="UP000293289"/>
    </source>
</evidence>
<dbReference type="AlphaFoldDB" id="A0A4Q7MEJ2"/>
<dbReference type="InterPro" id="IPR003593">
    <property type="entry name" value="AAA+_ATPase"/>
</dbReference>
<dbReference type="PROSITE" id="PS50893">
    <property type="entry name" value="ABC_TRANSPORTER_2"/>
    <property type="match status" value="1"/>
</dbReference>
<dbReference type="GO" id="GO:0016887">
    <property type="term" value="F:ATP hydrolysis activity"/>
    <property type="evidence" value="ECO:0007669"/>
    <property type="project" value="InterPro"/>
</dbReference>
<evidence type="ECO:0000256" key="1">
    <source>
        <dbReference type="ARBA" id="ARBA00005417"/>
    </source>
</evidence>
<dbReference type="GO" id="GO:0005524">
    <property type="term" value="F:ATP binding"/>
    <property type="evidence" value="ECO:0007669"/>
    <property type="project" value="UniProtKB-KW"/>
</dbReference>